<organism evidence="1 2">
    <name type="scientific">Sporothrix epigloea</name>
    <dbReference type="NCBI Taxonomy" id="1892477"/>
    <lineage>
        <taxon>Eukaryota</taxon>
        <taxon>Fungi</taxon>
        <taxon>Dikarya</taxon>
        <taxon>Ascomycota</taxon>
        <taxon>Pezizomycotina</taxon>
        <taxon>Sordariomycetes</taxon>
        <taxon>Sordariomycetidae</taxon>
        <taxon>Ophiostomatales</taxon>
        <taxon>Ophiostomataceae</taxon>
        <taxon>Sporothrix</taxon>
    </lineage>
</organism>
<keyword evidence="2" id="KW-1185">Reference proteome</keyword>
<protein>
    <submittedName>
        <fullName evidence="1">Uncharacterized protein</fullName>
    </submittedName>
</protein>
<comment type="caution">
    <text evidence="1">The sequence shown here is derived from an EMBL/GenBank/DDBJ whole genome shotgun (WGS) entry which is preliminary data.</text>
</comment>
<reference evidence="1 2" key="1">
    <citation type="submission" date="2024-01" db="EMBL/GenBank/DDBJ databases">
        <authorList>
            <person name="Allen C."/>
            <person name="Tagirdzhanova G."/>
        </authorList>
    </citation>
    <scope>NUCLEOTIDE SEQUENCE [LARGE SCALE GENOMIC DNA]</scope>
    <source>
        <strain evidence="1 2">CBS 119000</strain>
    </source>
</reference>
<sequence>MAAMSSTTSSFPPFPLFSDASSSPPVSPATSPTTLPGSPPAVLVHCDSTFLGFVYGAHPIHDAHPQAKRDILCLLEIARNTTLCEIATNLVDTAQQTQRTTLEWLLHQVASPDFSMGEHEICHRITLHMDVLRKRLQPLGLDCQRNQQGVIYIQPYQGSGNLDEDVSTNLALQKFSGFAAPTEQRLTAINVAKGLSIYQYVDAFLARHTAAGLRQKDQVSTLWGEICTLYTTLASQPLEALQRSSGHPLTMASLICQYFALSKAPGVEAKLTAILRAEKVEE</sequence>
<dbReference type="EMBL" id="CAWUON010000038">
    <property type="protein sequence ID" value="CAK7268632.1"/>
    <property type="molecule type" value="Genomic_DNA"/>
</dbReference>
<gene>
    <name evidence="1" type="ORF">SEPCBS119000_003159</name>
</gene>
<evidence type="ECO:0000313" key="2">
    <source>
        <dbReference type="Proteomes" id="UP001642502"/>
    </source>
</evidence>
<dbReference type="Proteomes" id="UP001642502">
    <property type="component" value="Unassembled WGS sequence"/>
</dbReference>
<name>A0ABP0DMX3_9PEZI</name>
<accession>A0ABP0DMX3</accession>
<proteinExistence type="predicted"/>
<evidence type="ECO:0000313" key="1">
    <source>
        <dbReference type="EMBL" id="CAK7268632.1"/>
    </source>
</evidence>